<evidence type="ECO:0000313" key="1">
    <source>
        <dbReference type="EMBL" id="AZP22394.1"/>
    </source>
</evidence>
<protein>
    <submittedName>
        <fullName evidence="1">Uncharacterized protein</fullName>
    </submittedName>
</protein>
<dbReference type="EMBL" id="CP034463">
    <property type="protein sequence ID" value="AZP22394.1"/>
    <property type="molecule type" value="Genomic_DNA"/>
</dbReference>
<keyword evidence="2" id="KW-1185">Reference proteome</keyword>
<evidence type="ECO:0000313" key="2">
    <source>
        <dbReference type="Proteomes" id="UP000280197"/>
    </source>
</evidence>
<dbReference type="RefSeq" id="WP_126276196.1">
    <property type="nucleotide sequence ID" value="NZ_CP034463.1"/>
</dbReference>
<sequence length="178" mass="19029">MAFTGRWESHEDQPVEFSVAPEGSWDVHRVLFWSDLIPVGKDRKRAAGVASTASELVAWLGTRPNLHVSTPRSGSIGKAPLPAKVVDIAISSAAVNEAADCPVRACADFLTWPNAGDNVYGIAEPAVLRLYLSDVEYGGRNHLLAVGIEGQDRADLKDFLPEAERLIATADAPLSPAS</sequence>
<accession>A0A3S9IDF8</accession>
<organism evidence="1 2">
    <name type="scientific">Streptomyces aquilus</name>
    <dbReference type="NCBI Taxonomy" id="2548456"/>
    <lineage>
        <taxon>Bacteria</taxon>
        <taxon>Bacillati</taxon>
        <taxon>Actinomycetota</taxon>
        <taxon>Actinomycetes</taxon>
        <taxon>Kitasatosporales</taxon>
        <taxon>Streptomycetaceae</taxon>
        <taxon>Streptomyces</taxon>
    </lineage>
</organism>
<dbReference type="AlphaFoldDB" id="A0A3S9IDF8"/>
<name>A0A3S9IDF8_9ACTN</name>
<proteinExistence type="predicted"/>
<reference evidence="1 2" key="1">
    <citation type="submission" date="2018-12" db="EMBL/GenBank/DDBJ databases">
        <authorList>
            <person name="Li K."/>
        </authorList>
    </citation>
    <scope>NUCLEOTIDE SEQUENCE [LARGE SCALE GENOMIC DNA]</scope>
    <source>
        <strain evidence="2">CR22</strain>
    </source>
</reference>
<dbReference type="KEGG" id="saqu:EJC51_43745"/>
<gene>
    <name evidence="1" type="ORF">EJC51_43745</name>
</gene>
<dbReference type="Proteomes" id="UP000280197">
    <property type="component" value="Chromosome"/>
</dbReference>